<feature type="domain" description="HTH lysR-type" evidence="5">
    <location>
        <begin position="10"/>
        <end position="60"/>
    </location>
</feature>
<comment type="similarity">
    <text evidence="1">Belongs to the LysR transcriptional regulatory family.</text>
</comment>
<evidence type="ECO:0000256" key="2">
    <source>
        <dbReference type="ARBA" id="ARBA00023015"/>
    </source>
</evidence>
<dbReference type="GO" id="GO:0005829">
    <property type="term" value="C:cytosol"/>
    <property type="evidence" value="ECO:0007669"/>
    <property type="project" value="TreeGrafter"/>
</dbReference>
<accession>A0A1R4JGP9</accession>
<evidence type="ECO:0000256" key="4">
    <source>
        <dbReference type="ARBA" id="ARBA00023163"/>
    </source>
</evidence>
<dbReference type="PANTHER" id="PTHR30419">
    <property type="entry name" value="HTH-TYPE TRANSCRIPTIONAL REGULATOR YBHD"/>
    <property type="match status" value="1"/>
</dbReference>
<evidence type="ECO:0000256" key="3">
    <source>
        <dbReference type="ARBA" id="ARBA00023125"/>
    </source>
</evidence>
<dbReference type="Proteomes" id="UP000195611">
    <property type="component" value="Unassembled WGS sequence"/>
</dbReference>
<dbReference type="InterPro" id="IPR005119">
    <property type="entry name" value="LysR_subst-bd"/>
</dbReference>
<dbReference type="GO" id="GO:0003700">
    <property type="term" value="F:DNA-binding transcription factor activity"/>
    <property type="evidence" value="ECO:0007669"/>
    <property type="project" value="InterPro"/>
</dbReference>
<dbReference type="PRINTS" id="PR00039">
    <property type="entry name" value="HTHLYSR"/>
</dbReference>
<evidence type="ECO:0000313" key="6">
    <source>
        <dbReference type="EMBL" id="SJN31179.1"/>
    </source>
</evidence>
<dbReference type="Pfam" id="PF03466">
    <property type="entry name" value="LysR_substrate"/>
    <property type="match status" value="1"/>
</dbReference>
<evidence type="ECO:0000259" key="5">
    <source>
        <dbReference type="PROSITE" id="PS50931"/>
    </source>
</evidence>
<dbReference type="PROSITE" id="PS50931">
    <property type="entry name" value="HTH_LYSR"/>
    <property type="match status" value="1"/>
</dbReference>
<keyword evidence="4" id="KW-0804">Transcription</keyword>
<evidence type="ECO:0000313" key="7">
    <source>
        <dbReference type="Proteomes" id="UP000195611"/>
    </source>
</evidence>
<dbReference type="EMBL" id="FUKW01000077">
    <property type="protein sequence ID" value="SJN31179.1"/>
    <property type="molecule type" value="Genomic_DNA"/>
</dbReference>
<dbReference type="PANTHER" id="PTHR30419:SF8">
    <property type="entry name" value="NITROGEN ASSIMILATION TRANSCRIPTIONAL ACTIVATOR-RELATED"/>
    <property type="match status" value="1"/>
</dbReference>
<dbReference type="Gene3D" id="1.10.10.10">
    <property type="entry name" value="Winged helix-like DNA-binding domain superfamily/Winged helix DNA-binding domain"/>
    <property type="match status" value="1"/>
</dbReference>
<reference evidence="6 7" key="1">
    <citation type="submission" date="2017-02" db="EMBL/GenBank/DDBJ databases">
        <authorList>
            <person name="Peterson S.W."/>
        </authorList>
    </citation>
    <scope>NUCLEOTIDE SEQUENCE [LARGE SCALE GENOMIC DNA]</scope>
    <source>
        <strain evidence="6 7">42ea</strain>
    </source>
</reference>
<dbReference type="InterPro" id="IPR000847">
    <property type="entry name" value="LysR_HTH_N"/>
</dbReference>
<gene>
    <name evidence="6" type="ORF">FM115_05385</name>
</gene>
<dbReference type="CDD" id="cd05466">
    <property type="entry name" value="PBP2_LTTR_substrate"/>
    <property type="match status" value="1"/>
</dbReference>
<dbReference type="GO" id="GO:0003677">
    <property type="term" value="F:DNA binding"/>
    <property type="evidence" value="ECO:0007669"/>
    <property type="project" value="UniProtKB-KW"/>
</dbReference>
<evidence type="ECO:0000256" key="1">
    <source>
        <dbReference type="ARBA" id="ARBA00009437"/>
    </source>
</evidence>
<dbReference type="SUPFAM" id="SSF53850">
    <property type="entry name" value="Periplasmic binding protein-like II"/>
    <property type="match status" value="1"/>
</dbReference>
<dbReference type="InterPro" id="IPR050950">
    <property type="entry name" value="HTH-type_LysR_regulators"/>
</dbReference>
<dbReference type="Gene3D" id="3.40.190.290">
    <property type="match status" value="1"/>
</dbReference>
<dbReference type="RefSeq" id="WP_087058084.1">
    <property type="nucleotide sequence ID" value="NZ_FUKW01000077.1"/>
</dbReference>
<proteinExistence type="inferred from homology"/>
<name>A0A1R4JGP9_9LACT</name>
<dbReference type="AlphaFoldDB" id="A0A1R4JGP9"/>
<dbReference type="SUPFAM" id="SSF46785">
    <property type="entry name" value="Winged helix' DNA-binding domain"/>
    <property type="match status" value="1"/>
</dbReference>
<protein>
    <submittedName>
        <fullName evidence="6">Transcriptional regulator, LysR family</fullName>
    </submittedName>
</protein>
<dbReference type="InterPro" id="IPR036388">
    <property type="entry name" value="WH-like_DNA-bd_sf"/>
</dbReference>
<dbReference type="Pfam" id="PF00126">
    <property type="entry name" value="HTH_1"/>
    <property type="match status" value="1"/>
</dbReference>
<keyword evidence="3" id="KW-0238">DNA-binding</keyword>
<organism evidence="6 7">
    <name type="scientific">Marinilactibacillus psychrotolerans 42ea</name>
    <dbReference type="NCBI Taxonomy" id="1255609"/>
    <lineage>
        <taxon>Bacteria</taxon>
        <taxon>Bacillati</taxon>
        <taxon>Bacillota</taxon>
        <taxon>Bacilli</taxon>
        <taxon>Lactobacillales</taxon>
        <taxon>Carnobacteriaceae</taxon>
        <taxon>Marinilactibacillus</taxon>
    </lineage>
</organism>
<keyword evidence="2" id="KW-0805">Transcription regulation</keyword>
<sequence length="308" mass="35335">MMDSETMILYLETLIQEKTFTQAAKKLYISQPYLSKSISSVECELKTKLVDRNASPIRLTYAGERYLYHLRKIRNRYAEMVNELSLVSQLDYGRIRIGVHAIMGSFLLPLILPSFNSKFPGVKIELIEQNPSLSESDLIENKIDLYLGMDPVTNKKLAYNELTRDEWCMIVPQSSSLYQTDKTEICRFPFPISTLNNEKHVLTSHQSAIRKQTDLFFDKHDINPTIVLESNNIGTVAALARQGMGITFLPKSALLENESFKNYTIYDFETKDLMTTYFIAHLKNKSLSASDKAFMESARESLMDSYIL</sequence>
<dbReference type="InterPro" id="IPR036390">
    <property type="entry name" value="WH_DNA-bd_sf"/>
</dbReference>